<comment type="caution">
    <text evidence="9">The sequence shown here is derived from an EMBL/GenBank/DDBJ whole genome shotgun (WGS) entry which is preliminary data.</text>
</comment>
<evidence type="ECO:0000313" key="10">
    <source>
        <dbReference type="Proteomes" id="UP000440578"/>
    </source>
</evidence>
<dbReference type="OrthoDB" id="8583677at2759"/>
<keyword evidence="9" id="KW-0418">Kinase</keyword>
<comment type="similarity">
    <text evidence="2">Belongs to the FAM20 family.</text>
</comment>
<keyword evidence="7" id="KW-0464">Manganese</keyword>
<keyword evidence="6" id="KW-0067">ATP-binding</keyword>
<dbReference type="GO" id="GO:0005794">
    <property type="term" value="C:Golgi apparatus"/>
    <property type="evidence" value="ECO:0007669"/>
    <property type="project" value="UniProtKB-SubCell"/>
</dbReference>
<accession>A0A6A4WAM0</accession>
<evidence type="ECO:0000256" key="1">
    <source>
        <dbReference type="ARBA" id="ARBA00004555"/>
    </source>
</evidence>
<reference evidence="9 10" key="1">
    <citation type="submission" date="2019-07" db="EMBL/GenBank/DDBJ databases">
        <title>Draft genome assembly of a fouling barnacle, Amphibalanus amphitrite (Darwin, 1854): The first reference genome for Thecostraca.</title>
        <authorList>
            <person name="Kim W."/>
        </authorList>
    </citation>
    <scope>NUCLEOTIDE SEQUENCE [LARGE SCALE GENOMIC DNA]</scope>
    <source>
        <strain evidence="9">SNU_AA5</strain>
        <tissue evidence="9">Soma without cirri and trophi</tissue>
    </source>
</reference>
<evidence type="ECO:0000256" key="6">
    <source>
        <dbReference type="PIRSR" id="PIRSR624869-2"/>
    </source>
</evidence>
<keyword evidence="6" id="KW-0547">Nucleotide-binding</keyword>
<keyword evidence="3" id="KW-0333">Golgi apparatus</keyword>
<dbReference type="GO" id="GO:0016301">
    <property type="term" value="F:kinase activity"/>
    <property type="evidence" value="ECO:0007669"/>
    <property type="project" value="UniProtKB-KW"/>
</dbReference>
<evidence type="ECO:0000259" key="8">
    <source>
        <dbReference type="Pfam" id="PF06702"/>
    </source>
</evidence>
<protein>
    <submittedName>
        <fullName evidence="9">Glycosaminoglycan xylosylkinase</fullName>
    </submittedName>
</protein>
<dbReference type="GO" id="GO:0005524">
    <property type="term" value="F:ATP binding"/>
    <property type="evidence" value="ECO:0007669"/>
    <property type="project" value="UniProtKB-KW"/>
</dbReference>
<feature type="binding site" evidence="6">
    <location>
        <position position="136"/>
    </location>
    <ligand>
        <name>ATP</name>
        <dbReference type="ChEBI" id="CHEBI:30616"/>
    </ligand>
</feature>
<feature type="binding site" evidence="6">
    <location>
        <position position="120"/>
    </location>
    <ligand>
        <name>ATP</name>
        <dbReference type="ChEBI" id="CHEBI:30616"/>
    </ligand>
</feature>
<comment type="subcellular location">
    <subcellularLocation>
        <location evidence="1">Golgi apparatus</location>
    </subcellularLocation>
</comment>
<dbReference type="PANTHER" id="PTHR12450:SF14">
    <property type="entry name" value="GLYCOSAMINOGLYCAN XYLOSYLKINASE"/>
    <property type="match status" value="1"/>
</dbReference>
<keyword evidence="10" id="KW-1185">Reference proteome</keyword>
<name>A0A6A4WAM0_AMPAM</name>
<dbReference type="PANTHER" id="PTHR12450">
    <property type="entry name" value="DENTIN MATRIX PROTEIN 4 PROTEIN FAM20"/>
    <property type="match status" value="1"/>
</dbReference>
<keyword evidence="5" id="KW-0325">Glycoprotein</keyword>
<keyword evidence="7" id="KW-0479">Metal-binding</keyword>
<proteinExistence type="inferred from homology"/>
<evidence type="ECO:0000256" key="2">
    <source>
        <dbReference type="ARBA" id="ARBA00006557"/>
    </source>
</evidence>
<dbReference type="GO" id="GO:0046872">
    <property type="term" value="F:metal ion binding"/>
    <property type="evidence" value="ECO:0007669"/>
    <property type="project" value="UniProtKB-KW"/>
</dbReference>
<sequence>MHCYGIEVGAALPLYGGGAQLQPGRLQLPAQLRQLTERLAQLQLRPQLRPQPLTARLVRRVSELLLQLRPSGAPAAGWRQAAQSLSRKGPFEPWPGFGDTLVAMATGRITSADVAMVGSQLKLLLTLEGNQQILFKPQWYRRDRPLRGGLLSGRDRPHAELASWHLQRLLAVGRAPPVTGRALRLDAEVRPVATARLRRTITRRGPRCCVSGECRYCSPERPVCTDSAGLLAGAAVLWLPAGGSLRSHPHPWQRTYTGQPASFGDADVDHLDILAPLLQCCSLRRRTWRALRAVPAGQLGPLMSVVAADRQGPLLTAPHLSALSRRHQVVLEVVRWCEQHSRPGHHVLVGD</sequence>
<comment type="cofactor">
    <cofactor evidence="7">
        <name>Mn(2+)</name>
        <dbReference type="ChEBI" id="CHEBI:29035"/>
    </cofactor>
</comment>
<dbReference type="InterPro" id="IPR024869">
    <property type="entry name" value="FAM20"/>
</dbReference>
<dbReference type="EMBL" id="VIIS01000857">
    <property type="protein sequence ID" value="KAF0304316.1"/>
    <property type="molecule type" value="Genomic_DNA"/>
</dbReference>
<evidence type="ECO:0000256" key="5">
    <source>
        <dbReference type="ARBA" id="ARBA00023180"/>
    </source>
</evidence>
<dbReference type="GO" id="GO:0016773">
    <property type="term" value="F:phosphotransferase activity, alcohol group as acceptor"/>
    <property type="evidence" value="ECO:0007669"/>
    <property type="project" value="TreeGrafter"/>
</dbReference>
<evidence type="ECO:0000256" key="3">
    <source>
        <dbReference type="ARBA" id="ARBA00023034"/>
    </source>
</evidence>
<dbReference type="Proteomes" id="UP000440578">
    <property type="component" value="Unassembled WGS sequence"/>
</dbReference>
<dbReference type="AlphaFoldDB" id="A0A6A4WAM0"/>
<evidence type="ECO:0000256" key="4">
    <source>
        <dbReference type="ARBA" id="ARBA00023157"/>
    </source>
</evidence>
<dbReference type="InterPro" id="IPR009581">
    <property type="entry name" value="FAM20_C"/>
</dbReference>
<gene>
    <name evidence="9" type="primary">FAM20B_2</name>
    <name evidence="9" type="ORF">FJT64_023863</name>
</gene>
<feature type="domain" description="FAM20 C-terminal" evidence="8">
    <location>
        <begin position="207"/>
        <end position="258"/>
    </location>
</feature>
<feature type="domain" description="FAM20 C-terminal" evidence="8">
    <location>
        <begin position="262"/>
        <end position="341"/>
    </location>
</feature>
<dbReference type="Pfam" id="PF06702">
    <property type="entry name" value="Fam20C"/>
    <property type="match status" value="2"/>
</dbReference>
<keyword evidence="4" id="KW-1015">Disulfide bond</keyword>
<organism evidence="9 10">
    <name type="scientific">Amphibalanus amphitrite</name>
    <name type="common">Striped barnacle</name>
    <name type="synonym">Balanus amphitrite</name>
    <dbReference type="NCBI Taxonomy" id="1232801"/>
    <lineage>
        <taxon>Eukaryota</taxon>
        <taxon>Metazoa</taxon>
        <taxon>Ecdysozoa</taxon>
        <taxon>Arthropoda</taxon>
        <taxon>Crustacea</taxon>
        <taxon>Multicrustacea</taxon>
        <taxon>Cirripedia</taxon>
        <taxon>Thoracica</taxon>
        <taxon>Thoracicalcarea</taxon>
        <taxon>Balanomorpha</taxon>
        <taxon>Balanoidea</taxon>
        <taxon>Balanidae</taxon>
        <taxon>Amphibalaninae</taxon>
        <taxon>Amphibalanus</taxon>
    </lineage>
</organism>
<evidence type="ECO:0000256" key="7">
    <source>
        <dbReference type="PIRSR" id="PIRSR624869-3"/>
    </source>
</evidence>
<feature type="binding site" evidence="7">
    <location>
        <position position="155"/>
    </location>
    <ligand>
        <name>Mn(2+)</name>
        <dbReference type="ChEBI" id="CHEBI:29035"/>
    </ligand>
</feature>
<evidence type="ECO:0000313" key="9">
    <source>
        <dbReference type="EMBL" id="KAF0304316.1"/>
    </source>
</evidence>
<keyword evidence="9" id="KW-0808">Transferase</keyword>